<dbReference type="RefSeq" id="WP_042902451.1">
    <property type="nucleotide sequence ID" value="NZ_JPGB01000004.1"/>
</dbReference>
<gene>
    <name evidence="1" type="ORF">SK143_0890</name>
</gene>
<proteinExistence type="predicted"/>
<dbReference type="PATRIC" id="fig|1303.44.peg.844"/>
<evidence type="ECO:0000313" key="1">
    <source>
        <dbReference type="EMBL" id="KEQ50832.1"/>
    </source>
</evidence>
<reference evidence="1 2" key="1">
    <citation type="submission" date="2014-05" db="EMBL/GenBank/DDBJ databases">
        <authorList>
            <person name="Daugherty S.C."/>
            <person name="Tallon L.J."/>
            <person name="Sadzewicz L."/>
            <person name="Kilian M."/>
            <person name="Tettelin H."/>
        </authorList>
    </citation>
    <scope>NUCLEOTIDE SEQUENCE [LARGE SCALE GENOMIC DNA]</scope>
    <source>
        <strain evidence="1 2">SK143</strain>
    </source>
</reference>
<evidence type="ECO:0000313" key="2">
    <source>
        <dbReference type="Proteomes" id="UP000028098"/>
    </source>
</evidence>
<organism evidence="1 2">
    <name type="scientific">Streptococcus oralis</name>
    <dbReference type="NCBI Taxonomy" id="1303"/>
    <lineage>
        <taxon>Bacteria</taxon>
        <taxon>Bacillati</taxon>
        <taxon>Bacillota</taxon>
        <taxon>Bacilli</taxon>
        <taxon>Lactobacillales</taxon>
        <taxon>Streptococcaceae</taxon>
        <taxon>Streptococcus</taxon>
    </lineage>
</organism>
<evidence type="ECO:0008006" key="3">
    <source>
        <dbReference type="Google" id="ProtNLM"/>
    </source>
</evidence>
<dbReference type="EMBL" id="JPGB01000004">
    <property type="protein sequence ID" value="KEQ50832.1"/>
    <property type="molecule type" value="Genomic_DNA"/>
</dbReference>
<dbReference type="InterPro" id="IPR057006">
    <property type="entry name" value="Phage_TAC_19"/>
</dbReference>
<dbReference type="AlphaFoldDB" id="A0A081R6K9"/>
<dbReference type="Pfam" id="PF23857">
    <property type="entry name" value="Phage_TAC_19"/>
    <property type="match status" value="1"/>
</dbReference>
<name>A0A081R6K9_STROR</name>
<sequence>MFEIKFKKAGVLKEFSKDYVNVEDNLLALEHQVRQTSLYENKEDLLNPAKHRELNEAYLDMFVKMYGEQFDADDLKGASVETLEILNELYLAALGGKQEEKETAEGKKKKKG</sequence>
<protein>
    <recommendedName>
        <fullName evidence="3">Phage protein</fullName>
    </recommendedName>
</protein>
<comment type="caution">
    <text evidence="1">The sequence shown here is derived from an EMBL/GenBank/DDBJ whole genome shotgun (WGS) entry which is preliminary data.</text>
</comment>
<dbReference type="Proteomes" id="UP000028098">
    <property type="component" value="Unassembled WGS sequence"/>
</dbReference>
<accession>A0A081R6K9</accession>